<keyword evidence="2 4" id="KW-0863">Zinc-finger</keyword>
<feature type="compositionally biased region" description="Polar residues" evidence="5">
    <location>
        <begin position="1"/>
        <end position="20"/>
    </location>
</feature>
<name>A0A6J1LZU9_DROHY</name>
<organism evidence="7 8">
    <name type="scientific">Drosophila hydei</name>
    <name type="common">Fruit fly</name>
    <dbReference type="NCBI Taxonomy" id="7224"/>
    <lineage>
        <taxon>Eukaryota</taxon>
        <taxon>Metazoa</taxon>
        <taxon>Ecdysozoa</taxon>
        <taxon>Arthropoda</taxon>
        <taxon>Hexapoda</taxon>
        <taxon>Insecta</taxon>
        <taxon>Pterygota</taxon>
        <taxon>Neoptera</taxon>
        <taxon>Endopterygota</taxon>
        <taxon>Diptera</taxon>
        <taxon>Brachycera</taxon>
        <taxon>Muscomorpha</taxon>
        <taxon>Ephydroidea</taxon>
        <taxon>Drosophilidae</taxon>
        <taxon>Drosophila</taxon>
    </lineage>
</organism>
<dbReference type="PROSITE" id="PS50145">
    <property type="entry name" value="ZF_TRAF"/>
    <property type="match status" value="1"/>
</dbReference>
<evidence type="ECO:0000256" key="4">
    <source>
        <dbReference type="PROSITE-ProRule" id="PRU00207"/>
    </source>
</evidence>
<dbReference type="GO" id="GO:0008270">
    <property type="term" value="F:zinc ion binding"/>
    <property type="evidence" value="ECO:0007669"/>
    <property type="project" value="UniProtKB-KW"/>
</dbReference>
<sequence length="367" mass="41909">MSTENVQRGESNDDTPQAHPSISLLAPSEMPDRSISLSSYCDTDDEMTNVPNACGTIEGISNEIEAFRCIVCKTLPFTTLYQCQYEHILCAGCYQMRVLDKMLDTQLGTCPECSVRIYRHEPYRNQEGERQLAELQVACEDCGLNVQRCYLRDHCQTDCPLRLVTCKYRRIGCKWKGVLGVAVTEHEKNCQYQDKRGLQLLDELNQLQAARDAKQCLLGKIMKLLQLPHITVRLLQLLPQVEGFPRNNFKICSIFEAFSQSWSIQLKWQTPDDVEQPADQQNCNCSLLFQLCLESPDGCRGSLGLTYTLVSGTYSEVRFQPNLCEKCDFTRENVYGPLTLLYKNSWLNCAKLLNDRGFYGRLLMARI</sequence>
<evidence type="ECO:0000259" key="6">
    <source>
        <dbReference type="PROSITE" id="PS50145"/>
    </source>
</evidence>
<dbReference type="KEGG" id="dhe:111600327"/>
<feature type="zinc finger region" description="TRAF-type" evidence="4">
    <location>
        <begin position="137"/>
        <end position="174"/>
    </location>
</feature>
<dbReference type="RefSeq" id="XP_023172159.2">
    <property type="nucleotide sequence ID" value="XM_023316391.2"/>
</dbReference>
<evidence type="ECO:0000256" key="3">
    <source>
        <dbReference type="ARBA" id="ARBA00022833"/>
    </source>
</evidence>
<reference evidence="8" key="1">
    <citation type="submission" date="2025-08" db="UniProtKB">
        <authorList>
            <consortium name="RefSeq"/>
        </authorList>
    </citation>
    <scope>IDENTIFICATION</scope>
    <source>
        <strain evidence="8">15085-1641.00</strain>
        <tissue evidence="8">Whole body</tissue>
    </source>
</reference>
<evidence type="ECO:0000256" key="2">
    <source>
        <dbReference type="ARBA" id="ARBA00022771"/>
    </source>
</evidence>
<feature type="region of interest" description="Disordered" evidence="5">
    <location>
        <begin position="1"/>
        <end position="24"/>
    </location>
</feature>
<dbReference type="Pfam" id="PF02176">
    <property type="entry name" value="zf-TRAF"/>
    <property type="match status" value="1"/>
</dbReference>
<keyword evidence="7" id="KW-1185">Reference proteome</keyword>
<dbReference type="Proteomes" id="UP000504633">
    <property type="component" value="Unplaced"/>
</dbReference>
<feature type="domain" description="TRAF-type" evidence="6">
    <location>
        <begin position="137"/>
        <end position="174"/>
    </location>
</feature>
<dbReference type="Gene3D" id="3.30.40.10">
    <property type="entry name" value="Zinc/RING finger domain, C3HC4 (zinc finger)"/>
    <property type="match status" value="1"/>
</dbReference>
<dbReference type="GO" id="GO:0005634">
    <property type="term" value="C:nucleus"/>
    <property type="evidence" value="ECO:0007669"/>
    <property type="project" value="TreeGrafter"/>
</dbReference>
<dbReference type="PANTHER" id="PTHR23059:SF4">
    <property type="entry name" value="ZINC FINGER TRAF-TYPE-CONTAINING PROTEIN 1"/>
    <property type="match status" value="1"/>
</dbReference>
<evidence type="ECO:0000313" key="7">
    <source>
        <dbReference type="Proteomes" id="UP000504633"/>
    </source>
</evidence>
<dbReference type="OrthoDB" id="193703at2759"/>
<dbReference type="PANTHER" id="PTHR23059">
    <property type="entry name" value="CYSTEINE AND HISTIDINE-RICH PROTEIN 1"/>
    <property type="match status" value="1"/>
</dbReference>
<dbReference type="AlphaFoldDB" id="A0A6J1LZU9"/>
<dbReference type="InterPro" id="IPR013083">
    <property type="entry name" value="Znf_RING/FYVE/PHD"/>
</dbReference>
<dbReference type="InterPro" id="IPR001293">
    <property type="entry name" value="Znf_TRAF"/>
</dbReference>
<evidence type="ECO:0000256" key="1">
    <source>
        <dbReference type="ARBA" id="ARBA00022723"/>
    </source>
</evidence>
<protein>
    <submittedName>
        <fullName evidence="8">Cysteine and histidine-rich protein 1-like</fullName>
    </submittedName>
</protein>
<proteinExistence type="predicted"/>
<gene>
    <name evidence="8" type="primary">LOC111600327</name>
</gene>
<keyword evidence="3 4" id="KW-0862">Zinc</keyword>
<dbReference type="InterPro" id="IPR039338">
    <property type="entry name" value="ZFTRAF1"/>
</dbReference>
<keyword evidence="1 4" id="KW-0479">Metal-binding</keyword>
<evidence type="ECO:0000256" key="5">
    <source>
        <dbReference type="SAM" id="MobiDB-lite"/>
    </source>
</evidence>
<dbReference type="GeneID" id="111600327"/>
<evidence type="ECO:0000313" key="8">
    <source>
        <dbReference type="RefSeq" id="XP_023172159.2"/>
    </source>
</evidence>
<accession>A0A6J1LZU9</accession>
<dbReference type="OMA" id="CAGCYQM"/>